<name>A0AAP0I400_9MAGN</name>
<dbReference type="EMBL" id="JBBNAF010000010">
    <property type="protein sequence ID" value="KAK9108207.1"/>
    <property type="molecule type" value="Genomic_DNA"/>
</dbReference>
<keyword evidence="2" id="KW-0472">Membrane</keyword>
<proteinExistence type="predicted"/>
<dbReference type="SUPFAM" id="SSF52833">
    <property type="entry name" value="Thioredoxin-like"/>
    <property type="match status" value="1"/>
</dbReference>
<evidence type="ECO:0000256" key="2">
    <source>
        <dbReference type="SAM" id="Phobius"/>
    </source>
</evidence>
<protein>
    <recommendedName>
        <fullName evidence="5">Altered inheritance of mitochondria protein 32</fullName>
    </recommendedName>
</protein>
<gene>
    <name evidence="3" type="ORF">Syun_024218</name>
</gene>
<keyword evidence="2" id="KW-1133">Transmembrane helix</keyword>
<dbReference type="InterPro" id="IPR009737">
    <property type="entry name" value="Aim32/Apd1-like"/>
</dbReference>
<organism evidence="3 4">
    <name type="scientific">Stephania yunnanensis</name>
    <dbReference type="NCBI Taxonomy" id="152371"/>
    <lineage>
        <taxon>Eukaryota</taxon>
        <taxon>Viridiplantae</taxon>
        <taxon>Streptophyta</taxon>
        <taxon>Embryophyta</taxon>
        <taxon>Tracheophyta</taxon>
        <taxon>Spermatophyta</taxon>
        <taxon>Magnoliopsida</taxon>
        <taxon>Ranunculales</taxon>
        <taxon>Menispermaceae</taxon>
        <taxon>Menispermoideae</taxon>
        <taxon>Cissampelideae</taxon>
        <taxon>Stephania</taxon>
    </lineage>
</organism>
<dbReference type="CDD" id="cd03062">
    <property type="entry name" value="TRX_Fd_Sucrase"/>
    <property type="match status" value="1"/>
</dbReference>
<comment type="caution">
    <text evidence="3">The sequence shown here is derived from an EMBL/GenBank/DDBJ whole genome shotgun (WGS) entry which is preliminary data.</text>
</comment>
<evidence type="ECO:0000256" key="1">
    <source>
        <dbReference type="SAM" id="MobiDB-lite"/>
    </source>
</evidence>
<dbReference type="Proteomes" id="UP001420932">
    <property type="component" value="Unassembled WGS sequence"/>
</dbReference>
<accession>A0AAP0I400</accession>
<evidence type="ECO:0008006" key="5">
    <source>
        <dbReference type="Google" id="ProtNLM"/>
    </source>
</evidence>
<reference evidence="3 4" key="1">
    <citation type="submission" date="2024-01" db="EMBL/GenBank/DDBJ databases">
        <title>Genome assemblies of Stephania.</title>
        <authorList>
            <person name="Yang L."/>
        </authorList>
    </citation>
    <scope>NUCLEOTIDE SEQUENCE [LARGE SCALE GENOMIC DNA]</scope>
    <source>
        <strain evidence="3">YNDBR</strain>
        <tissue evidence="3">Leaf</tissue>
    </source>
</reference>
<dbReference type="Pfam" id="PF06999">
    <property type="entry name" value="Suc_Fer-like"/>
    <property type="match status" value="1"/>
</dbReference>
<dbReference type="InterPro" id="IPR036249">
    <property type="entry name" value="Thioredoxin-like_sf"/>
</dbReference>
<dbReference type="AlphaFoldDB" id="A0AAP0I400"/>
<feature type="region of interest" description="Disordered" evidence="1">
    <location>
        <begin position="284"/>
        <end position="308"/>
    </location>
</feature>
<sequence length="393" mass="42324">MPFLSSRILCRRSIFSNASLKTLISAMAGTAEDLSTTATADPIAFDSSSLTSSQIEEGVVVVDPPPTNTDDVKYGFERPEMHSTSLAGTVDPYDRHVFLCFKSPESWPGRVEDPEYDPLPGRLAEFFNTHKDLIPLKTRLTICEGGEGTEFSDGDVLIFPDMVMYKGLTSDKVDEFGQNVLVKGEAWDAKSSEALIGSYVFVCAHGSRDRRCGVCGPALIEKFNGEIKSRGLGDSLDTEGKVNGHWFGYVSPDDVPGLLDEHIGKGVIFKKLWRGQMIASSNEINLPDDQKLQENSSGKNENDLSGTGKVDMQDAVTVSCCQGANGVSCCRDGNIESSTGSTEKKQTDHSGLCGSGLATWMGKLEQTDVLAAAAVIGAVASVAVAYSYYKRSH</sequence>
<dbReference type="PANTHER" id="PTHR31902:SF10">
    <property type="entry name" value="SUCRASE_FERREDOXIN-LIKE FAMILY PROTEIN"/>
    <property type="match status" value="1"/>
</dbReference>
<dbReference type="PANTHER" id="PTHR31902">
    <property type="entry name" value="ACTIN PATCHES DISTAL PROTEIN 1"/>
    <property type="match status" value="1"/>
</dbReference>
<keyword evidence="2" id="KW-0812">Transmembrane</keyword>
<evidence type="ECO:0000313" key="3">
    <source>
        <dbReference type="EMBL" id="KAK9108207.1"/>
    </source>
</evidence>
<feature type="compositionally biased region" description="Polar residues" evidence="1">
    <location>
        <begin position="293"/>
        <end position="305"/>
    </location>
</feature>
<feature type="transmembrane region" description="Helical" evidence="2">
    <location>
        <begin position="369"/>
        <end position="389"/>
    </location>
</feature>
<keyword evidence="4" id="KW-1185">Reference proteome</keyword>
<evidence type="ECO:0000313" key="4">
    <source>
        <dbReference type="Proteomes" id="UP001420932"/>
    </source>
</evidence>